<proteinExistence type="predicted"/>
<comment type="caution">
    <text evidence="3">The sequence shown here is derived from an EMBL/GenBank/DDBJ whole genome shotgun (WGS) entry which is preliminary data.</text>
</comment>
<dbReference type="SUPFAM" id="SSF53756">
    <property type="entry name" value="UDP-Glycosyltransferase/glycogen phosphorylase"/>
    <property type="match status" value="1"/>
</dbReference>
<dbReference type="Pfam" id="PF03033">
    <property type="entry name" value="Glyco_transf_28"/>
    <property type="match status" value="1"/>
</dbReference>
<evidence type="ECO:0000259" key="2">
    <source>
        <dbReference type="Pfam" id="PF06722"/>
    </source>
</evidence>
<feature type="domain" description="Glycosyltransferase family 28 N-terminal" evidence="1">
    <location>
        <begin position="4"/>
        <end position="139"/>
    </location>
</feature>
<dbReference type="Proteomes" id="UP001596060">
    <property type="component" value="Unassembled WGS sequence"/>
</dbReference>
<dbReference type="InterPro" id="IPR002213">
    <property type="entry name" value="UDP_glucos_trans"/>
</dbReference>
<dbReference type="EMBL" id="JBHSLU010000073">
    <property type="protein sequence ID" value="MFC5507897.1"/>
    <property type="molecule type" value="Genomic_DNA"/>
</dbReference>
<evidence type="ECO:0000313" key="4">
    <source>
        <dbReference type="Proteomes" id="UP001596060"/>
    </source>
</evidence>
<evidence type="ECO:0000313" key="3">
    <source>
        <dbReference type="EMBL" id="MFC5507897.1"/>
    </source>
</evidence>
<keyword evidence="4" id="KW-1185">Reference proteome</keyword>
<dbReference type="InterPro" id="IPR050426">
    <property type="entry name" value="Glycosyltransferase_28"/>
</dbReference>
<sequence>MRVAIQTQGSRGDVQPYVALACGLLSAGHDVQLAAPEAFAGFVRSHGVTFAPLPGDMLALIDTPEGKAAIAGGRGFSAGLKLLHRIRPLMRHLLDREWDVVRSFAPDLILHHPKSLASPHLAERLSIPAVLASPLPGFTPTAAFPSPLLPVRSLGPLNRLSHQLAIRAGAMLFGRTIRAWRCETLALPSSPAGRRTSAGTLYAYSRHLLPVPRDWGDDVLVCGNWFLDGGDWQPPPALERFLAAGEPPIHVGFGSMPGLDPERLTAMVVEALAKVGRRGLLATGGGALMAGEAAPHVHVIDDAPHARLFPHVAASLHHGGAGTTAASLRAGIPTIICPFFGDQPFWARRIVTLGVGPPSLDRRNLSVAALASAFAAAADADMRRRAARLGEAIRRDRGVADAIAFITARTALWHASRA</sequence>
<dbReference type="CDD" id="cd03784">
    <property type="entry name" value="GT1_Gtf-like"/>
    <property type="match status" value="1"/>
</dbReference>
<accession>A0ABW0P714</accession>
<protein>
    <submittedName>
        <fullName evidence="3">Glycosyltransferase</fullName>
    </submittedName>
</protein>
<dbReference type="PANTHER" id="PTHR48050:SF13">
    <property type="entry name" value="STEROL 3-BETA-GLUCOSYLTRANSFERASE UGT80A2"/>
    <property type="match status" value="1"/>
</dbReference>
<dbReference type="InterPro" id="IPR004276">
    <property type="entry name" value="GlycoTrans_28_N"/>
</dbReference>
<name>A0ABW0P714_9HYPH</name>
<feature type="domain" description="Erythromycin biosynthesis protein CIII-like C-terminal" evidence="2">
    <location>
        <begin position="295"/>
        <end position="388"/>
    </location>
</feature>
<dbReference type="Gene3D" id="3.40.50.2000">
    <property type="entry name" value="Glycogen Phosphorylase B"/>
    <property type="match status" value="2"/>
</dbReference>
<dbReference type="Pfam" id="PF06722">
    <property type="entry name" value="EryCIII-like_C"/>
    <property type="match status" value="1"/>
</dbReference>
<dbReference type="PANTHER" id="PTHR48050">
    <property type="entry name" value="STEROL 3-BETA-GLUCOSYLTRANSFERASE"/>
    <property type="match status" value="1"/>
</dbReference>
<gene>
    <name evidence="3" type="ORF">ACFPN9_21885</name>
</gene>
<dbReference type="RefSeq" id="WP_066734362.1">
    <property type="nucleotide sequence ID" value="NZ_JBHSLU010000073.1"/>
</dbReference>
<reference evidence="4" key="1">
    <citation type="journal article" date="2019" name="Int. J. Syst. Evol. Microbiol.">
        <title>The Global Catalogue of Microorganisms (GCM) 10K type strain sequencing project: providing services to taxonomists for standard genome sequencing and annotation.</title>
        <authorList>
            <consortium name="The Broad Institute Genomics Platform"/>
            <consortium name="The Broad Institute Genome Sequencing Center for Infectious Disease"/>
            <person name="Wu L."/>
            <person name="Ma J."/>
        </authorList>
    </citation>
    <scope>NUCLEOTIDE SEQUENCE [LARGE SCALE GENOMIC DNA]</scope>
    <source>
        <strain evidence="4">CCUG 43117</strain>
    </source>
</reference>
<evidence type="ECO:0000259" key="1">
    <source>
        <dbReference type="Pfam" id="PF03033"/>
    </source>
</evidence>
<organism evidence="3 4">
    <name type="scientific">Bosea massiliensis</name>
    <dbReference type="NCBI Taxonomy" id="151419"/>
    <lineage>
        <taxon>Bacteria</taxon>
        <taxon>Pseudomonadati</taxon>
        <taxon>Pseudomonadota</taxon>
        <taxon>Alphaproteobacteria</taxon>
        <taxon>Hyphomicrobiales</taxon>
        <taxon>Boseaceae</taxon>
        <taxon>Bosea</taxon>
    </lineage>
</organism>
<dbReference type="InterPro" id="IPR010610">
    <property type="entry name" value="EryCIII-like_C"/>
</dbReference>